<dbReference type="InParanoid" id="F0VDY0"/>
<organism evidence="2 3">
    <name type="scientific">Neospora caninum (strain Liverpool)</name>
    <dbReference type="NCBI Taxonomy" id="572307"/>
    <lineage>
        <taxon>Eukaryota</taxon>
        <taxon>Sar</taxon>
        <taxon>Alveolata</taxon>
        <taxon>Apicomplexa</taxon>
        <taxon>Conoidasida</taxon>
        <taxon>Coccidia</taxon>
        <taxon>Eucoccidiorida</taxon>
        <taxon>Eimeriorina</taxon>
        <taxon>Sarcocystidae</taxon>
        <taxon>Neospora</taxon>
    </lineage>
</organism>
<evidence type="ECO:0000313" key="2">
    <source>
        <dbReference type="EMBL" id="CBZ51923.1"/>
    </source>
</evidence>
<dbReference type="EMBL" id="FR823387">
    <property type="protein sequence ID" value="CBZ51923.1"/>
    <property type="molecule type" value="Genomic_DNA"/>
</dbReference>
<dbReference type="OrthoDB" id="10318350at2759"/>
<dbReference type="GeneID" id="13444632"/>
<feature type="compositionally biased region" description="Basic and acidic residues" evidence="1">
    <location>
        <begin position="8"/>
        <end position="21"/>
    </location>
</feature>
<name>F0VDY0_NEOCL</name>
<gene>
    <name evidence="2" type="ORF">NCLIV_017150</name>
</gene>
<sequence length="1024" mass="110628">MTPPNPLHGEKPFGRMGRPAERSTRFQFYCRDRSLDSEGDSSVAEGSCPATFGTGLGLVHVRGLEGRALSTGGSRTENSYSPANSPERRQAAHGATATFTTETSDGDTIETGGVARPCGNDEDLDSALSLSRLSTRINGVRTTPCIDKNDRSECFSFARGERRDNDPLCSLLQSPSPLVAALEGCIGEAGEFPVTPDSASDSPPTSTDGFEGLRFVKPRMCSSNPFSSSTEDSALTPEFDIDKFLARAQSVVDGNGDAPLSLHSEVFVGSYFREDKTSDLAVEPKITGQQQTNEKNLIRLHQDISVLEDMVEQTDRRLKGLGEIALKTEFSVFPLSVEHSVERTPQKDAEDFESVTRRVAKFSQADSSEADSYPATSLPTDKFSQTDFLPYPSRKLESRQEVGEEVAGGRQDKRDIGGDSTKTRMTLANLKSPRNSKRDRDSYPRAAWAFKGVESERLRLPGPDTRKGPGIFRVFPYTVPDGLREVPHCSDTAPRLPAYSTRPFGCEERSRASPHACAECWSETSSAASGLPPDGHWQAHETPLGDADGIRDLDRDNPSRHCSSEKAWVQPRGERAAHEACHPLKCPFYADPSAPQNTGEPLAAFRHSPVGVSRPWQRPGWGLRFEQDPRYDGRARCRRCVPRISGTAFLGQEPANHTSSARSNAESVAGLRVSTCSPWTSACGDSTSERKRCVQQSEDSPTVNSHRESTQAAGQANPRTPPHCGQREKHDVSSQVSPSSREVMAAGAPSCSRDDPLVKLRESACSPIPSVPPVLVDQKREPLNRPSTLCRSPAEKDSLLQHTADSAFGPSCSFQQSKNPRRSARDLRTVLNGTVLNDAATGTSPVSRGPMATGASPRPTEPTEHDRHGTFSVAGSATVPPAQRITPQDAFASSHVVDVPLDVQQILSRASAMERERIPSSAHRGNGGNTPAAGSRMETSATDGVQRPLEAHSALTPTTREVLEAAATCHQSGEMGHALTRKSFTRGESPVWPRTGNGGISRVPGNSPPDATFSLPEPHVSACR</sequence>
<dbReference type="Proteomes" id="UP000007494">
    <property type="component" value="Chromosome VI"/>
</dbReference>
<accession>F0VDY0</accession>
<dbReference type="RefSeq" id="XP_003881956.1">
    <property type="nucleotide sequence ID" value="XM_003881907.1"/>
</dbReference>
<feature type="compositionally biased region" description="Polar residues" evidence="1">
    <location>
        <begin position="374"/>
        <end position="387"/>
    </location>
</feature>
<feature type="region of interest" description="Disordered" evidence="1">
    <location>
        <begin position="1"/>
        <end position="21"/>
    </location>
</feature>
<dbReference type="OMA" id="AHEACHP"/>
<feature type="region of interest" description="Disordered" evidence="1">
    <location>
        <begin position="681"/>
        <end position="755"/>
    </location>
</feature>
<dbReference type="VEuPathDB" id="ToxoDB:NCLIV_017150"/>
<evidence type="ECO:0000313" key="3">
    <source>
        <dbReference type="Proteomes" id="UP000007494"/>
    </source>
</evidence>
<feature type="region of interest" description="Disordered" evidence="1">
    <location>
        <begin position="973"/>
        <end position="1024"/>
    </location>
</feature>
<evidence type="ECO:0000256" key="1">
    <source>
        <dbReference type="SAM" id="MobiDB-lite"/>
    </source>
</evidence>
<keyword evidence="3" id="KW-1185">Reference proteome</keyword>
<dbReference type="eggNOG" id="ENOG502QZZI">
    <property type="taxonomic scope" value="Eukaryota"/>
</dbReference>
<dbReference type="AlphaFoldDB" id="F0VDY0"/>
<reference evidence="3" key="1">
    <citation type="journal article" date="2012" name="PLoS Pathog.">
        <title>Comparative genomics of the apicomplexan parasites Toxoplasma gondii and Neospora caninum: Coccidia differing in host range and transmission strategy.</title>
        <authorList>
            <person name="Reid A.J."/>
            <person name="Vermont S.J."/>
            <person name="Cotton J.A."/>
            <person name="Harris D."/>
            <person name="Hill-Cawthorne G.A."/>
            <person name="Konen-Waisman S."/>
            <person name="Latham S.M."/>
            <person name="Mourier T."/>
            <person name="Norton R."/>
            <person name="Quail M.A."/>
            <person name="Sanders M."/>
            <person name="Shanmugam D."/>
            <person name="Sohal A."/>
            <person name="Wasmuth J.D."/>
            <person name="Brunk B."/>
            <person name="Grigg M.E."/>
            <person name="Howard J.C."/>
            <person name="Parkinson J."/>
            <person name="Roos D.S."/>
            <person name="Trees A.J."/>
            <person name="Berriman M."/>
            <person name="Pain A."/>
            <person name="Wastling J.M."/>
        </authorList>
    </citation>
    <scope>NUCLEOTIDE SEQUENCE [LARGE SCALE GENOMIC DNA]</scope>
    <source>
        <strain evidence="3">Liverpool</strain>
    </source>
</reference>
<proteinExistence type="predicted"/>
<feature type="region of interest" description="Disordered" evidence="1">
    <location>
        <begin position="913"/>
        <end position="945"/>
    </location>
</feature>
<protein>
    <submittedName>
        <fullName evidence="2">Uncharacterized protein</fullName>
    </submittedName>
</protein>
<feature type="region of interest" description="Disordered" evidence="1">
    <location>
        <begin position="363"/>
        <end position="442"/>
    </location>
</feature>
<feature type="region of interest" description="Disordered" evidence="1">
    <location>
        <begin position="838"/>
        <end position="869"/>
    </location>
</feature>
<feature type="compositionally biased region" description="Polar residues" evidence="1">
    <location>
        <begin position="71"/>
        <end position="84"/>
    </location>
</feature>
<feature type="compositionally biased region" description="Polar residues" evidence="1">
    <location>
        <begin position="694"/>
        <end position="718"/>
    </location>
</feature>
<feature type="region of interest" description="Disordered" evidence="1">
    <location>
        <begin position="68"/>
        <end position="97"/>
    </location>
</feature>